<organism evidence="1 2">
    <name type="scientific">Acaulospora colombiana</name>
    <dbReference type="NCBI Taxonomy" id="27376"/>
    <lineage>
        <taxon>Eukaryota</taxon>
        <taxon>Fungi</taxon>
        <taxon>Fungi incertae sedis</taxon>
        <taxon>Mucoromycota</taxon>
        <taxon>Glomeromycotina</taxon>
        <taxon>Glomeromycetes</taxon>
        <taxon>Diversisporales</taxon>
        <taxon>Acaulosporaceae</taxon>
        <taxon>Acaulospora</taxon>
    </lineage>
</organism>
<gene>
    <name evidence="1" type="ORF">ACOLOM_LOCUS6171</name>
</gene>
<name>A0ACA9MES8_9GLOM</name>
<dbReference type="EMBL" id="CAJVPT010012321">
    <property type="protein sequence ID" value="CAG8586686.1"/>
    <property type="molecule type" value="Genomic_DNA"/>
</dbReference>
<comment type="caution">
    <text evidence="1">The sequence shown here is derived from an EMBL/GenBank/DDBJ whole genome shotgun (WGS) entry which is preliminary data.</text>
</comment>
<feature type="non-terminal residue" evidence="1">
    <location>
        <position position="247"/>
    </location>
</feature>
<sequence length="247" mass="27687">MVEEQRLSRDSIFDYEDDEQAFRSPMPLHISNSSRNSLFPPRKRIASTRSAFSLPDFGTSPSHVQHEMSNGIETIIGNHLLTRNPNLFDYESVPYITDINDAPCHPVLSPNRFPLAETPFPSPSRTAYRSMNTSQLGSAKTSGKFLGEGIAHRSSESCWYDTPGNRRFQFSHASPRPGPSFMTPSSHITSPELYRPTPKRSYMESTSAQFSPIESSQNAPHIFSNDKFASRSVNSINLLEAEGPMNR</sequence>
<accession>A0ACA9MES8</accession>
<evidence type="ECO:0000313" key="2">
    <source>
        <dbReference type="Proteomes" id="UP000789525"/>
    </source>
</evidence>
<dbReference type="Proteomes" id="UP000789525">
    <property type="component" value="Unassembled WGS sequence"/>
</dbReference>
<protein>
    <submittedName>
        <fullName evidence="1">7330_t:CDS:1</fullName>
    </submittedName>
</protein>
<reference evidence="1" key="1">
    <citation type="submission" date="2021-06" db="EMBL/GenBank/DDBJ databases">
        <authorList>
            <person name="Kallberg Y."/>
            <person name="Tangrot J."/>
            <person name="Rosling A."/>
        </authorList>
    </citation>
    <scope>NUCLEOTIDE SEQUENCE</scope>
    <source>
        <strain evidence="1">CL356</strain>
    </source>
</reference>
<evidence type="ECO:0000313" key="1">
    <source>
        <dbReference type="EMBL" id="CAG8586686.1"/>
    </source>
</evidence>
<keyword evidence="2" id="KW-1185">Reference proteome</keyword>
<proteinExistence type="predicted"/>